<dbReference type="AlphaFoldDB" id="A0A8J8FG68"/>
<keyword evidence="2" id="KW-0732">Signal</keyword>
<reference evidence="3" key="1">
    <citation type="submission" date="2019-10" db="EMBL/GenBank/DDBJ databases">
        <title>Draft genome sequence of Panacibacter sp. KCS-6.</title>
        <authorList>
            <person name="Yim K.J."/>
        </authorList>
    </citation>
    <scope>NUCLEOTIDE SEQUENCE</scope>
    <source>
        <strain evidence="3">KCS-6</strain>
    </source>
</reference>
<evidence type="ECO:0000313" key="3">
    <source>
        <dbReference type="EMBL" id="NNV55784.1"/>
    </source>
</evidence>
<dbReference type="RefSeq" id="WP_171607714.1">
    <property type="nucleotide sequence ID" value="NZ_WHPF01000006.1"/>
</dbReference>
<accession>A0A8J8FG68</accession>
<dbReference type="Proteomes" id="UP000598971">
    <property type="component" value="Unassembled WGS sequence"/>
</dbReference>
<keyword evidence="4" id="KW-1185">Reference proteome</keyword>
<feature type="chain" id="PRO_5035256030" description="Lipoprotein" evidence="2">
    <location>
        <begin position="22"/>
        <end position="220"/>
    </location>
</feature>
<protein>
    <recommendedName>
        <fullName evidence="5">Lipoprotein</fullName>
    </recommendedName>
</protein>
<evidence type="ECO:0000256" key="2">
    <source>
        <dbReference type="SAM" id="SignalP"/>
    </source>
</evidence>
<feature type="compositionally biased region" description="Low complexity" evidence="1">
    <location>
        <begin position="192"/>
        <end position="220"/>
    </location>
</feature>
<comment type="caution">
    <text evidence="3">The sequence shown here is derived from an EMBL/GenBank/DDBJ whole genome shotgun (WGS) entry which is preliminary data.</text>
</comment>
<sequence>MKNIIMAVTILAIAGSSCSSAYKATRTPDDVYYSPAPAAKPGEDDRYDDYTSSNDENYLRMKVRNRYQWDGLDDYSYWNDSRYDFGYGCTPSRSVLLNPYNPYWAGNFMGYYYTPWGNFYSPFYTIVYYKNPRVYYGNTSKTNLTAYRNRNYNNNNFGNLLKQAFNSSNNTTNNNNNSLNPTRSFSSGSTQSNSAGGRSGGYNSSGSSSGSTRAPRGGGK</sequence>
<feature type="region of interest" description="Disordered" evidence="1">
    <location>
        <begin position="165"/>
        <end position="220"/>
    </location>
</feature>
<evidence type="ECO:0000313" key="4">
    <source>
        <dbReference type="Proteomes" id="UP000598971"/>
    </source>
</evidence>
<feature type="signal peptide" evidence="2">
    <location>
        <begin position="1"/>
        <end position="21"/>
    </location>
</feature>
<gene>
    <name evidence="3" type="ORF">GD597_09960</name>
</gene>
<feature type="compositionally biased region" description="Low complexity" evidence="1">
    <location>
        <begin position="166"/>
        <end position="182"/>
    </location>
</feature>
<organism evidence="3 4">
    <name type="scientific">Limnovirga soli</name>
    <dbReference type="NCBI Taxonomy" id="2656915"/>
    <lineage>
        <taxon>Bacteria</taxon>
        <taxon>Pseudomonadati</taxon>
        <taxon>Bacteroidota</taxon>
        <taxon>Chitinophagia</taxon>
        <taxon>Chitinophagales</taxon>
        <taxon>Chitinophagaceae</taxon>
        <taxon>Limnovirga</taxon>
    </lineage>
</organism>
<evidence type="ECO:0008006" key="5">
    <source>
        <dbReference type="Google" id="ProtNLM"/>
    </source>
</evidence>
<name>A0A8J8FG68_9BACT</name>
<dbReference type="PROSITE" id="PS51257">
    <property type="entry name" value="PROKAR_LIPOPROTEIN"/>
    <property type="match status" value="1"/>
</dbReference>
<dbReference type="EMBL" id="WHPF01000006">
    <property type="protein sequence ID" value="NNV55784.1"/>
    <property type="molecule type" value="Genomic_DNA"/>
</dbReference>
<proteinExistence type="predicted"/>
<evidence type="ECO:0000256" key="1">
    <source>
        <dbReference type="SAM" id="MobiDB-lite"/>
    </source>
</evidence>